<dbReference type="EMBL" id="DSEC01000606">
    <property type="protein sequence ID" value="HER44474.1"/>
    <property type="molecule type" value="Genomic_DNA"/>
</dbReference>
<comment type="caution">
    <text evidence="1">The sequence shown here is derived from an EMBL/GenBank/DDBJ whole genome shotgun (WGS) entry which is preliminary data.</text>
</comment>
<evidence type="ECO:0000313" key="1">
    <source>
        <dbReference type="EMBL" id="HER44474.1"/>
    </source>
</evidence>
<dbReference type="AlphaFoldDB" id="A0A7V2AWF1"/>
<accession>A0A7V2AWF1</accession>
<reference evidence="1" key="1">
    <citation type="journal article" date="2020" name="mSystems">
        <title>Genome- and Community-Level Interaction Insights into Carbon Utilization and Element Cycling Functions of Hydrothermarchaeota in Hydrothermal Sediment.</title>
        <authorList>
            <person name="Zhou Z."/>
            <person name="Liu Y."/>
            <person name="Xu W."/>
            <person name="Pan J."/>
            <person name="Luo Z.H."/>
            <person name="Li M."/>
        </authorList>
    </citation>
    <scope>NUCLEOTIDE SEQUENCE [LARGE SCALE GENOMIC DNA]</scope>
    <source>
        <strain evidence="1">SpSt-1233</strain>
    </source>
</reference>
<feature type="non-terminal residue" evidence="1">
    <location>
        <position position="247"/>
    </location>
</feature>
<dbReference type="Proteomes" id="UP000886069">
    <property type="component" value="Unassembled WGS sequence"/>
</dbReference>
<proteinExistence type="predicted"/>
<gene>
    <name evidence="1" type="ORF">ENO08_08450</name>
</gene>
<sequence>MEETLRSAHTGVGLVRNGMTTGAAACAVLLLVPWGGGGWCGGPGPASAQSDSSWAWPDSARTAPADSLSAFDALPSRLFGGDSVSVDPFIPVWKSFMNADDADVGMGSEMLISGMPGSDWFTKSVLRIEKKHYRGRDMMDLNQHLLNNAMKERRGLYRVTMNLGETYTKKKTLGLARYGKDLIYDTKNINMEAAYTKPILGARSSQLAVQGDVRGGTQDFKYDKAIGGGLSGAVTYGIGGLLRIKAG</sequence>
<name>A0A7V2AWF1_UNCEI</name>
<protein>
    <submittedName>
        <fullName evidence="1">Uncharacterized protein</fullName>
    </submittedName>
</protein>
<organism evidence="1">
    <name type="scientific">Eiseniibacteriota bacterium</name>
    <dbReference type="NCBI Taxonomy" id="2212470"/>
    <lineage>
        <taxon>Bacteria</taxon>
        <taxon>Candidatus Eiseniibacteriota</taxon>
    </lineage>
</organism>